<feature type="transmembrane region" description="Helical" evidence="1">
    <location>
        <begin position="7"/>
        <end position="24"/>
    </location>
</feature>
<accession>A0ABY8LLA1</accession>
<organism evidence="3 4">
    <name type="scientific">Halomonas alkaliantarctica</name>
    <dbReference type="NCBI Taxonomy" id="232346"/>
    <lineage>
        <taxon>Bacteria</taxon>
        <taxon>Pseudomonadati</taxon>
        <taxon>Pseudomonadota</taxon>
        <taxon>Gammaproteobacteria</taxon>
        <taxon>Oceanospirillales</taxon>
        <taxon>Halomonadaceae</taxon>
        <taxon>Halomonas</taxon>
    </lineage>
</organism>
<name>A0ABY8LLA1_9GAMM</name>
<reference evidence="3" key="1">
    <citation type="submission" date="2023-04" db="EMBL/GenBank/DDBJ databases">
        <title>Complete genome sequence of Halomonas alkaliantarctica MSP3 isolated from marine sediment, Jeju Island.</title>
        <authorList>
            <person name="Park S.-J."/>
        </authorList>
    </citation>
    <scope>NUCLEOTIDE SEQUENCE</scope>
    <source>
        <strain evidence="3">MSP3</strain>
    </source>
</reference>
<feature type="domain" description="DUF1468" evidence="2">
    <location>
        <begin position="7"/>
        <end position="146"/>
    </location>
</feature>
<proteinExistence type="predicted"/>
<feature type="transmembrane region" description="Helical" evidence="1">
    <location>
        <begin position="36"/>
        <end position="56"/>
    </location>
</feature>
<dbReference type="RefSeq" id="WP_280104979.1">
    <property type="nucleotide sequence ID" value="NZ_CP122961.1"/>
</dbReference>
<dbReference type="InterPro" id="IPR009936">
    <property type="entry name" value="DUF1468"/>
</dbReference>
<keyword evidence="4" id="KW-1185">Reference proteome</keyword>
<dbReference type="Pfam" id="PF07331">
    <property type="entry name" value="TctB"/>
    <property type="match status" value="1"/>
</dbReference>
<keyword evidence="1" id="KW-0472">Membrane</keyword>
<dbReference type="EMBL" id="CP122961">
    <property type="protein sequence ID" value="WGI25213.1"/>
    <property type="molecule type" value="Genomic_DNA"/>
</dbReference>
<evidence type="ECO:0000313" key="3">
    <source>
        <dbReference type="EMBL" id="WGI25213.1"/>
    </source>
</evidence>
<keyword evidence="1" id="KW-1133">Transmembrane helix</keyword>
<evidence type="ECO:0000259" key="2">
    <source>
        <dbReference type="Pfam" id="PF07331"/>
    </source>
</evidence>
<sequence>MRTSELVLIVFTIVFSVFLGYQSLEFNYFSNQGFGPGFVPLNFALATLALGVLIFLKFGKRRAQVDGDTFQVKEHLKAAISPIFAVLLLIVAIYLMHFGSVIAPLFVVMMVISKTLLRHSLIRAFVMNLITLGAIFAIFNLWLGIPVT</sequence>
<feature type="transmembrane region" description="Helical" evidence="1">
    <location>
        <begin position="124"/>
        <end position="145"/>
    </location>
</feature>
<protein>
    <submittedName>
        <fullName evidence="3">Tripartite tricarboxylate transporter TctB family protein</fullName>
    </submittedName>
</protein>
<dbReference type="Proteomes" id="UP001179830">
    <property type="component" value="Chromosome"/>
</dbReference>
<gene>
    <name evidence="3" type="ORF">QEN58_18060</name>
</gene>
<feature type="transmembrane region" description="Helical" evidence="1">
    <location>
        <begin position="76"/>
        <end position="95"/>
    </location>
</feature>
<evidence type="ECO:0000313" key="4">
    <source>
        <dbReference type="Proteomes" id="UP001179830"/>
    </source>
</evidence>
<evidence type="ECO:0000256" key="1">
    <source>
        <dbReference type="SAM" id="Phobius"/>
    </source>
</evidence>
<keyword evidence="1" id="KW-0812">Transmembrane</keyword>